<keyword evidence="3" id="KW-1185">Reference proteome</keyword>
<dbReference type="InterPro" id="IPR050765">
    <property type="entry name" value="Riboflavin_Biosynth_HTPR"/>
</dbReference>
<dbReference type="Pfam" id="PF01872">
    <property type="entry name" value="RibD_C"/>
    <property type="match status" value="1"/>
</dbReference>
<gene>
    <name evidence="2" type="ORF">ISU07_04395</name>
</gene>
<dbReference type="AlphaFoldDB" id="A0A930V7K8"/>
<dbReference type="Gene3D" id="3.40.430.10">
    <property type="entry name" value="Dihydrofolate Reductase, subunit A"/>
    <property type="match status" value="1"/>
</dbReference>
<dbReference type="InterPro" id="IPR024072">
    <property type="entry name" value="DHFR-like_dom_sf"/>
</dbReference>
<dbReference type="RefSeq" id="WP_194705482.1">
    <property type="nucleotide sequence ID" value="NZ_JADKPN010000001.1"/>
</dbReference>
<feature type="domain" description="Bacterial bifunctional deaminase-reductase C-terminal" evidence="1">
    <location>
        <begin position="3"/>
        <end position="184"/>
    </location>
</feature>
<evidence type="ECO:0000313" key="3">
    <source>
        <dbReference type="Proteomes" id="UP000640489"/>
    </source>
</evidence>
<dbReference type="SUPFAM" id="SSF53597">
    <property type="entry name" value="Dihydrofolate reductase-like"/>
    <property type="match status" value="1"/>
</dbReference>
<evidence type="ECO:0000259" key="1">
    <source>
        <dbReference type="Pfam" id="PF01872"/>
    </source>
</evidence>
<accession>A0A930V7K8</accession>
<dbReference type="GO" id="GO:0008703">
    <property type="term" value="F:5-amino-6-(5-phosphoribosylamino)uracil reductase activity"/>
    <property type="evidence" value="ECO:0007669"/>
    <property type="project" value="InterPro"/>
</dbReference>
<organism evidence="2 3">
    <name type="scientific">Nocardioides islandensis</name>
    <dbReference type="NCBI Taxonomy" id="433663"/>
    <lineage>
        <taxon>Bacteria</taxon>
        <taxon>Bacillati</taxon>
        <taxon>Actinomycetota</taxon>
        <taxon>Actinomycetes</taxon>
        <taxon>Propionibacteriales</taxon>
        <taxon>Nocardioidaceae</taxon>
        <taxon>Nocardioides</taxon>
    </lineage>
</organism>
<dbReference type="Proteomes" id="UP000640489">
    <property type="component" value="Unassembled WGS sequence"/>
</dbReference>
<proteinExistence type="predicted"/>
<evidence type="ECO:0000313" key="2">
    <source>
        <dbReference type="EMBL" id="MBF4762354.1"/>
    </source>
</evidence>
<dbReference type="EMBL" id="JADKPN010000001">
    <property type="protein sequence ID" value="MBF4762354.1"/>
    <property type="molecule type" value="Genomic_DNA"/>
</dbReference>
<protein>
    <submittedName>
        <fullName evidence="2">Dihydrofolate reductase family protein</fullName>
    </submittedName>
</protein>
<dbReference type="PANTHER" id="PTHR38011">
    <property type="entry name" value="DIHYDROFOLATE REDUCTASE FAMILY PROTEIN (AFU_ORTHOLOGUE AFUA_8G06820)"/>
    <property type="match status" value="1"/>
</dbReference>
<dbReference type="PANTHER" id="PTHR38011:SF12">
    <property type="entry name" value="BIFUNCTIONAL DEAMINASE-REDUCTASE DOMAIN PROTEIN"/>
    <property type="match status" value="1"/>
</dbReference>
<name>A0A930V7K8_9ACTN</name>
<dbReference type="GO" id="GO:0009231">
    <property type="term" value="P:riboflavin biosynthetic process"/>
    <property type="evidence" value="ECO:0007669"/>
    <property type="project" value="InterPro"/>
</dbReference>
<reference evidence="2" key="1">
    <citation type="submission" date="2020-11" db="EMBL/GenBank/DDBJ databases">
        <title>Nocardioides sp. nov., isolated from Soil of Cynanchum wilfordii Hemsley rhizosphere.</title>
        <authorList>
            <person name="Lee J.-S."/>
            <person name="Suh M.K."/>
            <person name="Kim J.-S."/>
        </authorList>
    </citation>
    <scope>NUCLEOTIDE SEQUENCE</scope>
    <source>
        <strain evidence="2">KCTC 19275</strain>
    </source>
</reference>
<sequence>MSKVIASITTSVDGYVTGPDDGPELGLGRGGERLHNWVMGGPWTYDGEHSFAMSDADRAFYEPLVARIGGGIVGRGMYDAAGAWGGHNPFPGTLVVLTHHIEDQPDPANGFHFVDGLDHALYAARCDAGDKDVSIGGGADVIRQALAMEAVDELIVSTAPVILGAGKRLFAGFEKDVDLRIRSVHPSEWAVHTHYDVLRGAA</sequence>
<comment type="caution">
    <text evidence="2">The sequence shown here is derived from an EMBL/GenBank/DDBJ whole genome shotgun (WGS) entry which is preliminary data.</text>
</comment>
<dbReference type="InterPro" id="IPR002734">
    <property type="entry name" value="RibDG_C"/>
</dbReference>